<reference evidence="4 5" key="1">
    <citation type="submission" date="2023-06" db="EMBL/GenBank/DDBJ databases">
        <title>Cellulomonas sp. MW9 Whole genome sequence.</title>
        <authorList>
            <person name="Park S."/>
        </authorList>
    </citation>
    <scope>NUCLEOTIDE SEQUENCE [LARGE SCALE GENOMIC DNA]</scope>
    <source>
        <strain evidence="4 5">MW9</strain>
    </source>
</reference>
<accession>A0ABT7SCB6</accession>
<dbReference type="PANTHER" id="PTHR21666">
    <property type="entry name" value="PEPTIDASE-RELATED"/>
    <property type="match status" value="1"/>
</dbReference>
<evidence type="ECO:0000313" key="5">
    <source>
        <dbReference type="Proteomes" id="UP001321453"/>
    </source>
</evidence>
<evidence type="ECO:0000256" key="2">
    <source>
        <dbReference type="SAM" id="SignalP"/>
    </source>
</evidence>
<dbReference type="Gene3D" id="2.30.30.40">
    <property type="entry name" value="SH3 Domains"/>
    <property type="match status" value="2"/>
</dbReference>
<dbReference type="InterPro" id="IPR003646">
    <property type="entry name" value="SH3-like_bac-type"/>
</dbReference>
<sequence>MNPRPSTRALRRIGSAAGVGILLATLAISPVQAATSTPSPTTTATPKPTATATPKPTATPTATPTPKPTPSATPTPKPTPTPTATPTPKPISSKLTQGVTAGGTTVVLPLVAKSYAVTSYWGARCIPVVGGSTFHFGLDLAAPSGAGIYSIAAGTVTSVVWPRGSAVPGAVVVRSVIDGKVTYLAYRHMWNPTKYVKVGQAVTAGKRIADVGSSGPATGPHLHVEVWRDVYYGEGKSVNPVTWLNRAHLPVLTLATANRARPTPTSCTYYPTNRLNVRTGPSTTHQILTTVAANTTLLNKPGTKINRFIPVTVTVKGATINGWVSSDYIRQYRTYSLAKTSAMRTLAASKAPRVATISAGRQVTILATSGNWTRVYAAGYRGWVATAHIRAGL</sequence>
<feature type="compositionally biased region" description="Low complexity" evidence="1">
    <location>
        <begin position="33"/>
        <end position="62"/>
    </location>
</feature>
<evidence type="ECO:0000259" key="3">
    <source>
        <dbReference type="SMART" id="SM00287"/>
    </source>
</evidence>
<feature type="signal peptide" evidence="2">
    <location>
        <begin position="1"/>
        <end position="33"/>
    </location>
</feature>
<dbReference type="SUPFAM" id="SSF51261">
    <property type="entry name" value="Duplicated hybrid motif"/>
    <property type="match status" value="1"/>
</dbReference>
<name>A0ABT7SCB6_9CELL</name>
<keyword evidence="5" id="KW-1185">Reference proteome</keyword>
<feature type="region of interest" description="Disordered" evidence="1">
    <location>
        <begin position="33"/>
        <end position="96"/>
    </location>
</feature>
<dbReference type="EMBL" id="JAUCGR010000004">
    <property type="protein sequence ID" value="MDM7832642.1"/>
    <property type="molecule type" value="Genomic_DNA"/>
</dbReference>
<evidence type="ECO:0000313" key="4">
    <source>
        <dbReference type="EMBL" id="MDM7832642.1"/>
    </source>
</evidence>
<dbReference type="CDD" id="cd12797">
    <property type="entry name" value="M23_peptidase"/>
    <property type="match status" value="1"/>
</dbReference>
<feature type="chain" id="PRO_5046279867" evidence="2">
    <location>
        <begin position="34"/>
        <end position="393"/>
    </location>
</feature>
<keyword evidence="2" id="KW-0732">Signal</keyword>
<organism evidence="4 5">
    <name type="scientific">Cellulomonas edaphi</name>
    <dbReference type="NCBI Taxonomy" id="3053468"/>
    <lineage>
        <taxon>Bacteria</taxon>
        <taxon>Bacillati</taxon>
        <taxon>Actinomycetota</taxon>
        <taxon>Actinomycetes</taxon>
        <taxon>Micrococcales</taxon>
        <taxon>Cellulomonadaceae</taxon>
        <taxon>Cellulomonas</taxon>
    </lineage>
</organism>
<dbReference type="Proteomes" id="UP001321453">
    <property type="component" value="Unassembled WGS sequence"/>
</dbReference>
<dbReference type="Pfam" id="PF08239">
    <property type="entry name" value="SH3_3"/>
    <property type="match status" value="1"/>
</dbReference>
<comment type="caution">
    <text evidence="4">The sequence shown here is derived from an EMBL/GenBank/DDBJ whole genome shotgun (WGS) entry which is preliminary data.</text>
</comment>
<proteinExistence type="predicted"/>
<dbReference type="Gene3D" id="2.70.70.10">
    <property type="entry name" value="Glucose Permease (Domain IIA)"/>
    <property type="match status" value="1"/>
</dbReference>
<gene>
    <name evidence="4" type="ORF">QRT05_14990</name>
</gene>
<dbReference type="InterPro" id="IPR050570">
    <property type="entry name" value="Cell_wall_metabolism_enzyme"/>
</dbReference>
<feature type="compositionally biased region" description="Pro residues" evidence="1">
    <location>
        <begin position="63"/>
        <end position="89"/>
    </location>
</feature>
<protein>
    <submittedName>
        <fullName evidence="4">Peptidoglycan DD-metalloendopeptidase family protein</fullName>
    </submittedName>
</protein>
<dbReference type="RefSeq" id="WP_289448143.1">
    <property type="nucleotide sequence ID" value="NZ_JAUCGR010000004.1"/>
</dbReference>
<dbReference type="PANTHER" id="PTHR21666:SF270">
    <property type="entry name" value="MUREIN HYDROLASE ACTIVATOR ENVC"/>
    <property type="match status" value="1"/>
</dbReference>
<dbReference type="InterPro" id="IPR016047">
    <property type="entry name" value="M23ase_b-sheet_dom"/>
</dbReference>
<dbReference type="InterPro" id="IPR011055">
    <property type="entry name" value="Dup_hybrid_motif"/>
</dbReference>
<feature type="domain" description="SH3b" evidence="3">
    <location>
        <begin position="330"/>
        <end position="392"/>
    </location>
</feature>
<dbReference type="Pfam" id="PF01551">
    <property type="entry name" value="Peptidase_M23"/>
    <property type="match status" value="1"/>
</dbReference>
<dbReference type="SMART" id="SM00287">
    <property type="entry name" value="SH3b"/>
    <property type="match status" value="1"/>
</dbReference>
<evidence type="ECO:0000256" key="1">
    <source>
        <dbReference type="SAM" id="MobiDB-lite"/>
    </source>
</evidence>